<dbReference type="AlphaFoldDB" id="A0A4R0YE61"/>
<evidence type="ECO:0000313" key="2">
    <source>
        <dbReference type="Proteomes" id="UP000291822"/>
    </source>
</evidence>
<dbReference type="Proteomes" id="UP000291822">
    <property type="component" value="Unassembled WGS sequence"/>
</dbReference>
<proteinExistence type="predicted"/>
<sequence>MLAGQEHGDPLEQSHRLPVAERQAVGRALRVNCSRKSHGDWQTGAHRRDPVEILIDSSKGRVKELIPIRYGRMMRSPFAFYRGAAAIMANDLSHTPSTGIHLQICGDCHLLNFGGFATPERKIVFDINDFDETTIGPWEWDVKRLAASMFIAAQANGFNKDQARDAAWNAADGYAEWMKAYEAMPVLEAWYDQMNLEDVIAQMEDAAMRKFTEARIRKATEQTAHTKEFVKLSVAGGDPPRIKDEPPLIYHEAKPISRKQGEKVFAEYRSSLPTERRVLLDRFKPVDHAMKVVGVGSVGTTCGIILLISGSGDPLFLQFKEARQSVIEPFVKPTIYSNQGQRVVAGQRLMQSASDIFLGWTKGEKLSFYVRQLRDAKISPEIEIMKPNNLRNYGRLCGRSLARAHARSGDAVLLSAYLGKSDAFPDALARFAEAYAEQNLRDHAALVDAVRSGKVEAKVID</sequence>
<dbReference type="PANTHER" id="PTHR39441">
    <property type="entry name" value="DUF2252 DOMAIN-CONTAINING PROTEIN"/>
    <property type="match status" value="1"/>
</dbReference>
<dbReference type="InterPro" id="IPR018721">
    <property type="entry name" value="DUF2252"/>
</dbReference>
<organism evidence="1 2">
    <name type="scientific">Dyella soli</name>
    <dbReference type="NCBI Taxonomy" id="522319"/>
    <lineage>
        <taxon>Bacteria</taxon>
        <taxon>Pseudomonadati</taxon>
        <taxon>Pseudomonadota</taxon>
        <taxon>Gammaproteobacteria</taxon>
        <taxon>Lysobacterales</taxon>
        <taxon>Rhodanobacteraceae</taxon>
        <taxon>Dyella</taxon>
    </lineage>
</organism>
<keyword evidence="2" id="KW-1185">Reference proteome</keyword>
<accession>A0A4R0YE61</accession>
<name>A0A4R0YE61_9GAMM</name>
<dbReference type="PANTHER" id="PTHR39441:SF1">
    <property type="entry name" value="DUF2252 DOMAIN-CONTAINING PROTEIN"/>
    <property type="match status" value="1"/>
</dbReference>
<evidence type="ECO:0000313" key="1">
    <source>
        <dbReference type="EMBL" id="TCI06263.1"/>
    </source>
</evidence>
<dbReference type="EMBL" id="SJTG01000007">
    <property type="protein sequence ID" value="TCI06263.1"/>
    <property type="molecule type" value="Genomic_DNA"/>
</dbReference>
<reference evidence="1 2" key="1">
    <citation type="submission" date="2019-02" db="EMBL/GenBank/DDBJ databases">
        <title>Dyella amyloliquefaciens sp. nov., isolated from forest soil.</title>
        <authorList>
            <person name="Gao Z.-H."/>
            <person name="Qiu L.-H."/>
        </authorList>
    </citation>
    <scope>NUCLEOTIDE SEQUENCE [LARGE SCALE GENOMIC DNA]</scope>
    <source>
        <strain evidence="1 2">KACC 12747</strain>
    </source>
</reference>
<dbReference type="Pfam" id="PF10009">
    <property type="entry name" value="DUF2252"/>
    <property type="match status" value="1"/>
</dbReference>
<comment type="caution">
    <text evidence="1">The sequence shown here is derived from an EMBL/GenBank/DDBJ whole genome shotgun (WGS) entry which is preliminary data.</text>
</comment>
<protein>
    <submittedName>
        <fullName evidence="1">DUF2252 domain-containing protein</fullName>
    </submittedName>
</protein>
<gene>
    <name evidence="1" type="ORF">EZM97_34965</name>
</gene>